<keyword evidence="1" id="KW-0573">Peptidoglycan synthesis</keyword>
<accession>A0ABS6IFE8</accession>
<comment type="pathway">
    <text evidence="1">Cell wall biogenesis; peptidoglycan biosynthesis.</text>
</comment>
<dbReference type="PANTHER" id="PTHR38589">
    <property type="entry name" value="BLR0621 PROTEIN"/>
    <property type="match status" value="1"/>
</dbReference>
<dbReference type="RefSeq" id="WP_216957572.1">
    <property type="nucleotide sequence ID" value="NZ_JAHOPB010000001.1"/>
</dbReference>
<evidence type="ECO:0000256" key="1">
    <source>
        <dbReference type="PROSITE-ProRule" id="PRU01373"/>
    </source>
</evidence>
<sequence length="203" mass="23019">MTDENVLIVQADSADASLGWATLGERRWRCTVGAGGIREDKVEGDSATPVGEFPLRRIYYRNDLVVLPKVALPARPIGEHDGWCDDPRSPTYNRLVNIPNEWSAEKMWREDGLYDLVVVVGYNDDPPEGEWGSAIFLHIARDDYAGTQGCVAFSRDDLLELLPLLTRDTRLRVLSHAANEEAAPRPEEDERMKQFEDFDDKDW</sequence>
<evidence type="ECO:0000313" key="4">
    <source>
        <dbReference type="EMBL" id="MBU8873322.1"/>
    </source>
</evidence>
<comment type="caution">
    <text evidence="4">The sequence shown here is derived from an EMBL/GenBank/DDBJ whole genome shotgun (WGS) entry which is preliminary data.</text>
</comment>
<feature type="active site" description="Proton donor/acceptor" evidence="1">
    <location>
        <position position="138"/>
    </location>
</feature>
<gene>
    <name evidence="4" type="ORF">KQ910_06075</name>
</gene>
<feature type="compositionally biased region" description="Basic and acidic residues" evidence="2">
    <location>
        <begin position="178"/>
        <end position="196"/>
    </location>
</feature>
<dbReference type="PANTHER" id="PTHR38589:SF1">
    <property type="entry name" value="BLR0621 PROTEIN"/>
    <property type="match status" value="1"/>
</dbReference>
<dbReference type="PROSITE" id="PS52029">
    <property type="entry name" value="LD_TPASE"/>
    <property type="match status" value="1"/>
</dbReference>
<evidence type="ECO:0000259" key="3">
    <source>
        <dbReference type="PROSITE" id="PS52029"/>
    </source>
</evidence>
<keyword evidence="1" id="KW-0133">Cell shape</keyword>
<dbReference type="EMBL" id="JAHOPB010000001">
    <property type="protein sequence ID" value="MBU8873322.1"/>
    <property type="molecule type" value="Genomic_DNA"/>
</dbReference>
<keyword evidence="5" id="KW-1185">Reference proteome</keyword>
<keyword evidence="1" id="KW-0961">Cell wall biogenesis/degradation</keyword>
<feature type="domain" description="L,D-TPase catalytic" evidence="3">
    <location>
        <begin position="7"/>
        <end position="174"/>
    </location>
</feature>
<evidence type="ECO:0000256" key="2">
    <source>
        <dbReference type="SAM" id="MobiDB-lite"/>
    </source>
</evidence>
<evidence type="ECO:0000313" key="5">
    <source>
        <dbReference type="Proteomes" id="UP000727907"/>
    </source>
</evidence>
<dbReference type="Proteomes" id="UP000727907">
    <property type="component" value="Unassembled WGS sequence"/>
</dbReference>
<name>A0ABS6IFE8_9HYPH</name>
<reference evidence="4 5" key="1">
    <citation type="submission" date="2021-06" db="EMBL/GenBank/DDBJ databases">
        <authorList>
            <person name="Lee D.H."/>
        </authorList>
    </citation>
    <scope>NUCLEOTIDE SEQUENCE [LARGE SCALE GENOMIC DNA]</scope>
    <source>
        <strain evidence="4 5">MMS21-HV4-11</strain>
    </source>
</reference>
<feature type="active site" description="Nucleophile" evidence="1">
    <location>
        <position position="150"/>
    </location>
</feature>
<protein>
    <submittedName>
        <fullName evidence="4">L,D-transpeptidase family protein</fullName>
    </submittedName>
</protein>
<dbReference type="Pfam" id="PF03734">
    <property type="entry name" value="YkuD"/>
    <property type="match status" value="1"/>
</dbReference>
<dbReference type="InterPro" id="IPR005490">
    <property type="entry name" value="LD_TPept_cat_dom"/>
</dbReference>
<proteinExistence type="predicted"/>
<feature type="region of interest" description="Disordered" evidence="2">
    <location>
        <begin position="177"/>
        <end position="203"/>
    </location>
</feature>
<organism evidence="4 5">
    <name type="scientific">Reyranella humidisoli</name>
    <dbReference type="NCBI Taxonomy" id="2849149"/>
    <lineage>
        <taxon>Bacteria</taxon>
        <taxon>Pseudomonadati</taxon>
        <taxon>Pseudomonadota</taxon>
        <taxon>Alphaproteobacteria</taxon>
        <taxon>Hyphomicrobiales</taxon>
        <taxon>Reyranellaceae</taxon>
        <taxon>Reyranella</taxon>
    </lineage>
</organism>